<evidence type="ECO:0000313" key="3">
    <source>
        <dbReference type="Proteomes" id="UP000775213"/>
    </source>
</evidence>
<evidence type="ECO:0000313" key="2">
    <source>
        <dbReference type="EMBL" id="KAH0469710.1"/>
    </source>
</evidence>
<gene>
    <name evidence="2" type="ORF">IEQ34_001268</name>
</gene>
<evidence type="ECO:0000256" key="1">
    <source>
        <dbReference type="SAM" id="MobiDB-lite"/>
    </source>
</evidence>
<protein>
    <submittedName>
        <fullName evidence="2">Uncharacterized protein</fullName>
    </submittedName>
</protein>
<dbReference type="AlphaFoldDB" id="A0AAV7H6D5"/>
<name>A0AAV7H6D5_DENCH</name>
<feature type="region of interest" description="Disordered" evidence="1">
    <location>
        <begin position="1"/>
        <end position="42"/>
    </location>
</feature>
<organism evidence="2 3">
    <name type="scientific">Dendrobium chrysotoxum</name>
    <name type="common">Orchid</name>
    <dbReference type="NCBI Taxonomy" id="161865"/>
    <lineage>
        <taxon>Eukaryota</taxon>
        <taxon>Viridiplantae</taxon>
        <taxon>Streptophyta</taxon>
        <taxon>Embryophyta</taxon>
        <taxon>Tracheophyta</taxon>
        <taxon>Spermatophyta</taxon>
        <taxon>Magnoliopsida</taxon>
        <taxon>Liliopsida</taxon>
        <taxon>Asparagales</taxon>
        <taxon>Orchidaceae</taxon>
        <taxon>Epidendroideae</taxon>
        <taxon>Malaxideae</taxon>
        <taxon>Dendrobiinae</taxon>
        <taxon>Dendrobium</taxon>
    </lineage>
</organism>
<comment type="caution">
    <text evidence="2">The sequence shown here is derived from an EMBL/GenBank/DDBJ whole genome shotgun (WGS) entry which is preliminary data.</text>
</comment>
<dbReference type="Proteomes" id="UP000775213">
    <property type="component" value="Unassembled WGS sequence"/>
</dbReference>
<sequence>MEEFGSSLATDHRRNSCRSPPEFLPTTAGVPAGHRRGSYRSSPEFLPTTAGFLPIVVGVPTDHRRSSYRSLPEFLPITAGVPADHLRSSCRPPPEFLPDRRRSFFPTVAGVFSLNVTTNPHRPLPEFFPPSRDFCPIL</sequence>
<keyword evidence="3" id="KW-1185">Reference proteome</keyword>
<reference evidence="2 3" key="1">
    <citation type="journal article" date="2021" name="Hortic Res">
        <title>Chromosome-scale assembly of the Dendrobium chrysotoxum genome enhances the understanding of orchid evolution.</title>
        <authorList>
            <person name="Zhang Y."/>
            <person name="Zhang G.Q."/>
            <person name="Zhang D."/>
            <person name="Liu X.D."/>
            <person name="Xu X.Y."/>
            <person name="Sun W.H."/>
            <person name="Yu X."/>
            <person name="Zhu X."/>
            <person name="Wang Z.W."/>
            <person name="Zhao X."/>
            <person name="Zhong W.Y."/>
            <person name="Chen H."/>
            <person name="Yin W.L."/>
            <person name="Huang T."/>
            <person name="Niu S.C."/>
            <person name="Liu Z.J."/>
        </authorList>
    </citation>
    <scope>NUCLEOTIDE SEQUENCE [LARGE SCALE GENOMIC DNA]</scope>
    <source>
        <strain evidence="2">Lindl</strain>
    </source>
</reference>
<proteinExistence type="predicted"/>
<dbReference type="EMBL" id="JAGFBR010000002">
    <property type="protein sequence ID" value="KAH0469710.1"/>
    <property type="molecule type" value="Genomic_DNA"/>
</dbReference>
<accession>A0AAV7H6D5</accession>